<evidence type="ECO:0000256" key="3">
    <source>
        <dbReference type="ARBA" id="ARBA00022448"/>
    </source>
</evidence>
<dbReference type="GO" id="GO:0046872">
    <property type="term" value="F:metal ion binding"/>
    <property type="evidence" value="ECO:0007669"/>
    <property type="project" value="UniProtKB-KW"/>
</dbReference>
<keyword evidence="11 13" id="KW-0472">Membrane</keyword>
<evidence type="ECO:0000313" key="16">
    <source>
        <dbReference type="Proteomes" id="UP001208771"/>
    </source>
</evidence>
<dbReference type="EMBL" id="JANFPI010000003">
    <property type="protein sequence ID" value="MCX8997863.1"/>
    <property type="molecule type" value="Genomic_DNA"/>
</dbReference>
<feature type="transmembrane region" description="Helical" evidence="13">
    <location>
        <begin position="39"/>
        <end position="62"/>
    </location>
</feature>
<comment type="cofactor">
    <cofactor evidence="1">
        <name>heme b</name>
        <dbReference type="ChEBI" id="CHEBI:60344"/>
    </cofactor>
</comment>
<evidence type="ECO:0000256" key="7">
    <source>
        <dbReference type="ARBA" id="ARBA00022723"/>
    </source>
</evidence>
<sequence>MAGTFHWVIATAFILTYPLAYYIVLVLHSDRTAPLFRPLINLHFVLGMIVLFLVIPRLLWRIFNVEPEEAPGSRVEHILSKLAHWGLYALMIVMPLTGYLGTSGPPINFYLFEMTKFPNTALFQWLQLDWATFEPIVDVIHHFVGKWIAWFVVLLHIAAAFYHHFVRHDTVLIRMLPERVGNWLLAK</sequence>
<gene>
    <name evidence="15" type="ORF">NOF55_12200</name>
</gene>
<dbReference type="InterPro" id="IPR052168">
    <property type="entry name" value="Cytochrome_b561_oxidase"/>
</dbReference>
<evidence type="ECO:0000256" key="5">
    <source>
        <dbReference type="ARBA" id="ARBA00022617"/>
    </source>
</evidence>
<evidence type="ECO:0000256" key="1">
    <source>
        <dbReference type="ARBA" id="ARBA00001970"/>
    </source>
</evidence>
<dbReference type="GO" id="GO:0020037">
    <property type="term" value="F:heme binding"/>
    <property type="evidence" value="ECO:0007669"/>
    <property type="project" value="TreeGrafter"/>
</dbReference>
<evidence type="ECO:0000256" key="6">
    <source>
        <dbReference type="ARBA" id="ARBA00022692"/>
    </source>
</evidence>
<keyword evidence="9 13" id="KW-1133">Transmembrane helix</keyword>
<keyword evidence="3" id="KW-0813">Transport</keyword>
<evidence type="ECO:0000256" key="12">
    <source>
        <dbReference type="ARBA" id="ARBA00037975"/>
    </source>
</evidence>
<dbReference type="PANTHER" id="PTHR30529:SF7">
    <property type="entry name" value="CYTOCHROME B561 BACTERIAL_NI-HYDROGENASE DOMAIN-CONTAINING PROTEIN"/>
    <property type="match status" value="1"/>
</dbReference>
<organism evidence="15 16">
    <name type="scientific">Ectorhizobium quercum</name>
    <dbReference type="NCBI Taxonomy" id="2965071"/>
    <lineage>
        <taxon>Bacteria</taxon>
        <taxon>Pseudomonadati</taxon>
        <taxon>Pseudomonadota</taxon>
        <taxon>Alphaproteobacteria</taxon>
        <taxon>Hyphomicrobiales</taxon>
        <taxon>Rhizobiaceae</taxon>
        <taxon>Ectorhizobium</taxon>
    </lineage>
</organism>
<protein>
    <submittedName>
        <fullName evidence="15">Cytochrome b</fullName>
    </submittedName>
</protein>
<accession>A0AAE3MZ03</accession>
<dbReference type="InterPro" id="IPR011577">
    <property type="entry name" value="Cyt_b561_bac/Ni-Hgenase"/>
</dbReference>
<evidence type="ECO:0000256" key="2">
    <source>
        <dbReference type="ARBA" id="ARBA00004651"/>
    </source>
</evidence>
<dbReference type="SUPFAM" id="SSF81342">
    <property type="entry name" value="Transmembrane di-heme cytochromes"/>
    <property type="match status" value="1"/>
</dbReference>
<evidence type="ECO:0000256" key="10">
    <source>
        <dbReference type="ARBA" id="ARBA00023004"/>
    </source>
</evidence>
<dbReference type="GO" id="GO:0005886">
    <property type="term" value="C:plasma membrane"/>
    <property type="evidence" value="ECO:0007669"/>
    <property type="project" value="UniProtKB-SubCell"/>
</dbReference>
<feature type="transmembrane region" description="Helical" evidence="13">
    <location>
        <begin position="82"/>
        <end position="100"/>
    </location>
</feature>
<dbReference type="InterPro" id="IPR016174">
    <property type="entry name" value="Di-haem_cyt_TM"/>
</dbReference>
<comment type="similarity">
    <text evidence="12">Belongs to the cytochrome b561 family.</text>
</comment>
<comment type="caution">
    <text evidence="15">The sequence shown here is derived from an EMBL/GenBank/DDBJ whole genome shotgun (WGS) entry which is preliminary data.</text>
</comment>
<evidence type="ECO:0000256" key="11">
    <source>
        <dbReference type="ARBA" id="ARBA00023136"/>
    </source>
</evidence>
<keyword evidence="16" id="KW-1185">Reference proteome</keyword>
<name>A0AAE3MZ03_9HYPH</name>
<keyword evidence="8" id="KW-0249">Electron transport</keyword>
<feature type="transmembrane region" description="Helical" evidence="13">
    <location>
        <begin position="147"/>
        <end position="166"/>
    </location>
</feature>
<dbReference type="AlphaFoldDB" id="A0AAE3MZ03"/>
<comment type="subcellular location">
    <subcellularLocation>
        <location evidence="2">Cell membrane</location>
        <topology evidence="2">Multi-pass membrane protein</topology>
    </subcellularLocation>
</comment>
<evidence type="ECO:0000256" key="13">
    <source>
        <dbReference type="SAM" id="Phobius"/>
    </source>
</evidence>
<evidence type="ECO:0000256" key="8">
    <source>
        <dbReference type="ARBA" id="ARBA00022982"/>
    </source>
</evidence>
<keyword evidence="4" id="KW-1003">Cell membrane</keyword>
<keyword evidence="10" id="KW-0408">Iron</keyword>
<keyword evidence="5" id="KW-0349">Heme</keyword>
<feature type="domain" description="Cytochrome b561 bacterial/Ni-hydrogenase" evidence="14">
    <location>
        <begin position="4"/>
        <end position="177"/>
    </location>
</feature>
<keyword evidence="6 13" id="KW-0812">Transmembrane</keyword>
<dbReference type="GO" id="GO:0022904">
    <property type="term" value="P:respiratory electron transport chain"/>
    <property type="evidence" value="ECO:0007669"/>
    <property type="project" value="InterPro"/>
</dbReference>
<dbReference type="PANTHER" id="PTHR30529">
    <property type="entry name" value="CYTOCHROME B561"/>
    <property type="match status" value="1"/>
</dbReference>
<reference evidence="15" key="1">
    <citation type="submission" date="2022-07" db="EMBL/GenBank/DDBJ databases">
        <title>Ectorhizobium quercum gen.nov., sp. nov.</title>
        <authorList>
            <person name="Ma T."/>
            <person name="Li Y."/>
        </authorList>
    </citation>
    <scope>NUCLEOTIDE SEQUENCE</scope>
    <source>
        <strain evidence="15">BDR2-2</strain>
    </source>
</reference>
<dbReference type="GO" id="GO:0009055">
    <property type="term" value="F:electron transfer activity"/>
    <property type="evidence" value="ECO:0007669"/>
    <property type="project" value="InterPro"/>
</dbReference>
<evidence type="ECO:0000259" key="14">
    <source>
        <dbReference type="Pfam" id="PF01292"/>
    </source>
</evidence>
<keyword evidence="7" id="KW-0479">Metal-binding</keyword>
<dbReference type="Pfam" id="PF01292">
    <property type="entry name" value="Ni_hydr_CYTB"/>
    <property type="match status" value="1"/>
</dbReference>
<dbReference type="Proteomes" id="UP001208771">
    <property type="component" value="Unassembled WGS sequence"/>
</dbReference>
<evidence type="ECO:0000313" key="15">
    <source>
        <dbReference type="EMBL" id="MCX8997863.1"/>
    </source>
</evidence>
<evidence type="ECO:0000256" key="4">
    <source>
        <dbReference type="ARBA" id="ARBA00022475"/>
    </source>
</evidence>
<evidence type="ECO:0000256" key="9">
    <source>
        <dbReference type="ARBA" id="ARBA00022989"/>
    </source>
</evidence>
<proteinExistence type="inferred from homology"/>
<feature type="transmembrane region" description="Helical" evidence="13">
    <location>
        <begin position="6"/>
        <end position="27"/>
    </location>
</feature>